<dbReference type="SUPFAM" id="SSF88688">
    <property type="entry name" value="Families 57/38 glycoside transferase middle domain"/>
    <property type="match status" value="1"/>
</dbReference>
<gene>
    <name evidence="6" type="ORF">PBOR_18605</name>
</gene>
<dbReference type="InterPro" id="IPR028995">
    <property type="entry name" value="Glyco_hydro_57/38_cen_sf"/>
</dbReference>
<dbReference type="Pfam" id="PF01074">
    <property type="entry name" value="Glyco_hydro_38N"/>
    <property type="match status" value="1"/>
</dbReference>
<dbReference type="Pfam" id="PF18438">
    <property type="entry name" value="Glyco_hydro_38"/>
    <property type="match status" value="1"/>
</dbReference>
<dbReference type="SUPFAM" id="SSF88713">
    <property type="entry name" value="Glycoside hydrolase/deacetylase"/>
    <property type="match status" value="1"/>
</dbReference>
<dbReference type="Pfam" id="PF09261">
    <property type="entry name" value="Alpha-mann_mid"/>
    <property type="match status" value="1"/>
</dbReference>
<evidence type="ECO:0000256" key="4">
    <source>
        <dbReference type="ARBA" id="ARBA00023295"/>
    </source>
</evidence>
<dbReference type="RefSeq" id="WP_042213928.1">
    <property type="nucleotide sequence ID" value="NZ_CP009285.1"/>
</dbReference>
<comment type="similarity">
    <text evidence="1">Belongs to the glycosyl hydrolase 38 family.</text>
</comment>
<accession>A0A089LF48</accession>
<name>A0A089LF48_PAEBO</name>
<dbReference type="GO" id="GO:0006013">
    <property type="term" value="P:mannose metabolic process"/>
    <property type="evidence" value="ECO:0007669"/>
    <property type="project" value="InterPro"/>
</dbReference>
<dbReference type="InterPro" id="IPR041509">
    <property type="entry name" value="GH38_beta-1"/>
</dbReference>
<dbReference type="GO" id="GO:0046872">
    <property type="term" value="F:metal ion binding"/>
    <property type="evidence" value="ECO:0007669"/>
    <property type="project" value="UniProtKB-KW"/>
</dbReference>
<protein>
    <submittedName>
        <fullName evidence="6">Alpha-mannosidase</fullName>
    </submittedName>
</protein>
<sequence length="918" mass="102971">MNNIVHVISHTHWDREWYMPFEKHHVRLVTLMDELLDVLERDAEFRSFHLDGQTIILDDYLQVRPDRREELEQRIREGRILIGPWYILQDEFLTSPEANVRNLLAGWQAAKPYGRWTRVGYFPDSFGNIGQAPQLIAQAGMTAAVFGRGVKPTGFNNYVRQSDSYESPYSEMYWESPDGTKVLGILFANWYNNGMEIPVRDEEATAYWDERIAAAGQFASTPHLLLMNGCDHQPVQADLSAALAAARRLYPDARFVHSNFETYIEQVRAAAPEKLNVIHGELRSLRSDGWYTLVNTASSRINLKRQNALGQLELERVAEPLAAFAFLQEVAYPHHLLAYAWKTLMQNHPHDSICGCSIDEVHREMVTRFDKSFQVAESIALDSAEALAGKVDTSCFAAYGNALPFIVFNTTGWPKHGVVTVELETQRLYLAEGKPAELKQRLSSLPFRPGYVITDSGGSLEAQVEDLGVRFGYKLPEDRFREPYYARIIRLTFFAGQIPALGYRTFAWATGTPPAASFTPSPLVTGPRSMENEWIRVDIADNGTFTMLDKASQTNYSGLGYFEDTGDIGNEYVYAAPQGHSALTTEDSPMSSCELVENWAGAATFEIVHRWAIPAEADSMLQEETDAMVPFMERQAQRGKREVPLILRMKVTLERGARSLKLSVHYDNQAKDHRLRICFPAGIQEDSHYAESVFEIAERSNAPYSEWVNPSYCHHQQSFCGMDSGEAGLMAAGLGLHEYEVLQDGRNTLAVTLLRAVGELGDWGVFRTPEAQCLGEHTAQLSLIPYSGKPFRTEAAVEAYRRSVPFTVSPTGLKSGELPPTHSWLQWEGDGLLLTSVKVSEETGDLVVRWFNATKQPAFLTLDAPSGAGGVWNKSNIMEERLHRLTPGQDGRVQLPVRSAEIVTVVYVRTGQGELPLE</sequence>
<dbReference type="InterPro" id="IPR011330">
    <property type="entry name" value="Glyco_hydro/deAcase_b/a-brl"/>
</dbReference>
<organism evidence="6 7">
    <name type="scientific">Paenibacillus borealis</name>
    <dbReference type="NCBI Taxonomy" id="160799"/>
    <lineage>
        <taxon>Bacteria</taxon>
        <taxon>Bacillati</taxon>
        <taxon>Bacillota</taxon>
        <taxon>Bacilli</taxon>
        <taxon>Bacillales</taxon>
        <taxon>Paenibacillaceae</taxon>
        <taxon>Paenibacillus</taxon>
    </lineage>
</organism>
<dbReference type="InterPro" id="IPR041147">
    <property type="entry name" value="GH38_C"/>
</dbReference>
<dbReference type="SMART" id="SM00872">
    <property type="entry name" value="Alpha-mann_mid"/>
    <property type="match status" value="1"/>
</dbReference>
<dbReference type="InterPro" id="IPR000602">
    <property type="entry name" value="Glyco_hydro_38_N"/>
</dbReference>
<dbReference type="CDD" id="cd10814">
    <property type="entry name" value="GH38N_AMII_SpGH38_like"/>
    <property type="match status" value="1"/>
</dbReference>
<dbReference type="PANTHER" id="PTHR46017">
    <property type="entry name" value="ALPHA-MANNOSIDASE 2C1"/>
    <property type="match status" value="1"/>
</dbReference>
<dbReference type="InterPro" id="IPR015341">
    <property type="entry name" value="Glyco_hydro_38_cen"/>
</dbReference>
<dbReference type="Gene3D" id="1.20.1270.50">
    <property type="entry name" value="Glycoside hydrolase family 38, central domain"/>
    <property type="match status" value="1"/>
</dbReference>
<evidence type="ECO:0000313" key="7">
    <source>
        <dbReference type="Proteomes" id="UP000029518"/>
    </source>
</evidence>
<dbReference type="Pfam" id="PF17677">
    <property type="entry name" value="Glyco_hydro38C2"/>
    <property type="match status" value="1"/>
</dbReference>
<feature type="domain" description="Glycoside hydrolase family 38 central" evidence="5">
    <location>
        <begin position="296"/>
        <end position="369"/>
    </location>
</feature>
<dbReference type="PANTHER" id="PTHR46017:SF2">
    <property type="entry name" value="MANNOSYLGLYCERATE HYDROLASE"/>
    <property type="match status" value="1"/>
</dbReference>
<evidence type="ECO:0000313" key="6">
    <source>
        <dbReference type="EMBL" id="AIQ58725.1"/>
    </source>
</evidence>
<dbReference type="Gene3D" id="2.60.40.2210">
    <property type="match status" value="1"/>
</dbReference>
<dbReference type="InterPro" id="IPR011013">
    <property type="entry name" value="Gal_mutarotase_sf_dom"/>
</dbReference>
<dbReference type="InterPro" id="IPR011682">
    <property type="entry name" value="Glyco_hydro_38_C"/>
</dbReference>
<dbReference type="Gene3D" id="2.60.40.2220">
    <property type="match status" value="1"/>
</dbReference>
<dbReference type="InterPro" id="IPR037094">
    <property type="entry name" value="Glyco_hydro_38_cen_sf"/>
</dbReference>
<dbReference type="KEGG" id="pbd:PBOR_18605"/>
<dbReference type="EMBL" id="CP009285">
    <property type="protein sequence ID" value="AIQ58725.1"/>
    <property type="molecule type" value="Genomic_DNA"/>
</dbReference>
<dbReference type="SUPFAM" id="SSF74650">
    <property type="entry name" value="Galactose mutarotase-like"/>
    <property type="match status" value="1"/>
</dbReference>
<dbReference type="Pfam" id="PF07748">
    <property type="entry name" value="Glyco_hydro_38C"/>
    <property type="match status" value="1"/>
</dbReference>
<evidence type="ECO:0000259" key="5">
    <source>
        <dbReference type="SMART" id="SM00872"/>
    </source>
</evidence>
<evidence type="ECO:0000256" key="1">
    <source>
        <dbReference type="ARBA" id="ARBA00009792"/>
    </source>
</evidence>
<dbReference type="OrthoDB" id="9764050at2"/>
<dbReference type="Gene3D" id="3.20.110.10">
    <property type="entry name" value="Glycoside hydrolase 38, N terminal domain"/>
    <property type="match status" value="1"/>
</dbReference>
<reference evidence="6" key="1">
    <citation type="submission" date="2014-08" db="EMBL/GenBank/DDBJ databases">
        <title>Comparative genomics of the Paenibacillus odorifer group.</title>
        <authorList>
            <person name="den Bakker H.C."/>
            <person name="Tsai Y.-C.Y.-C."/>
            <person name="Martin N."/>
            <person name="Korlach J."/>
            <person name="Wiedmann M."/>
        </authorList>
    </citation>
    <scope>NUCLEOTIDE SEQUENCE [LARGE SCALE GENOMIC DNA]</scope>
    <source>
        <strain evidence="6">DSM 13188</strain>
    </source>
</reference>
<dbReference type="AlphaFoldDB" id="A0A089LF48"/>
<dbReference type="HOGENOM" id="CLU_003442_2_1_9"/>
<dbReference type="InterPro" id="IPR027291">
    <property type="entry name" value="Glyco_hydro_38_N_sf"/>
</dbReference>
<dbReference type="GO" id="GO:0030246">
    <property type="term" value="F:carbohydrate binding"/>
    <property type="evidence" value="ECO:0007669"/>
    <property type="project" value="InterPro"/>
</dbReference>
<evidence type="ECO:0000256" key="2">
    <source>
        <dbReference type="ARBA" id="ARBA00022723"/>
    </source>
</evidence>
<evidence type="ECO:0000256" key="3">
    <source>
        <dbReference type="ARBA" id="ARBA00022801"/>
    </source>
</evidence>
<keyword evidence="2" id="KW-0479">Metal-binding</keyword>
<dbReference type="GO" id="GO:0009313">
    <property type="term" value="P:oligosaccharide catabolic process"/>
    <property type="evidence" value="ECO:0007669"/>
    <property type="project" value="TreeGrafter"/>
</dbReference>
<proteinExistence type="inferred from homology"/>
<dbReference type="Gene3D" id="2.70.98.30">
    <property type="entry name" value="Golgi alpha-mannosidase II, domain 4"/>
    <property type="match status" value="1"/>
</dbReference>
<keyword evidence="3" id="KW-0378">Hydrolase</keyword>
<keyword evidence="4" id="KW-0326">Glycosidase</keyword>
<dbReference type="GO" id="GO:0004559">
    <property type="term" value="F:alpha-mannosidase activity"/>
    <property type="evidence" value="ECO:0007669"/>
    <property type="project" value="InterPro"/>
</dbReference>
<keyword evidence="7" id="KW-1185">Reference proteome</keyword>
<dbReference type="Proteomes" id="UP000029518">
    <property type="component" value="Chromosome"/>
</dbReference>